<dbReference type="InterPro" id="IPR000157">
    <property type="entry name" value="TIR_dom"/>
</dbReference>
<reference evidence="3" key="3">
    <citation type="submission" date="2025-08" db="UniProtKB">
        <authorList>
            <consortium name="Ensembl"/>
        </authorList>
    </citation>
    <scope>IDENTIFICATION</scope>
</reference>
<feature type="region of interest" description="Disordered" evidence="1">
    <location>
        <begin position="1"/>
        <end position="20"/>
    </location>
</feature>
<reference evidence="4" key="1">
    <citation type="journal article" date="2002" name="Science">
        <title>The draft genome of Ciona intestinalis: insights into chordate and vertebrate origins.</title>
        <authorList>
            <person name="Dehal P."/>
            <person name="Satou Y."/>
            <person name="Campbell R.K."/>
            <person name="Chapman J."/>
            <person name="Degnan B."/>
            <person name="De Tomaso A."/>
            <person name="Davidson B."/>
            <person name="Di Gregorio A."/>
            <person name="Gelpke M."/>
            <person name="Goodstein D.M."/>
            <person name="Harafuji N."/>
            <person name="Hastings K.E."/>
            <person name="Ho I."/>
            <person name="Hotta K."/>
            <person name="Huang W."/>
            <person name="Kawashima T."/>
            <person name="Lemaire P."/>
            <person name="Martinez D."/>
            <person name="Meinertzhagen I.A."/>
            <person name="Necula S."/>
            <person name="Nonaka M."/>
            <person name="Putnam N."/>
            <person name="Rash S."/>
            <person name="Saiga H."/>
            <person name="Satake M."/>
            <person name="Terry A."/>
            <person name="Yamada L."/>
            <person name="Wang H.G."/>
            <person name="Awazu S."/>
            <person name="Azumi K."/>
            <person name="Boore J."/>
            <person name="Branno M."/>
            <person name="Chin-Bow S."/>
            <person name="DeSantis R."/>
            <person name="Doyle S."/>
            <person name="Francino P."/>
            <person name="Keys D.N."/>
            <person name="Haga S."/>
            <person name="Hayashi H."/>
            <person name="Hino K."/>
            <person name="Imai K.S."/>
            <person name="Inaba K."/>
            <person name="Kano S."/>
            <person name="Kobayashi K."/>
            <person name="Kobayashi M."/>
            <person name="Lee B.I."/>
            <person name="Makabe K.W."/>
            <person name="Manohar C."/>
            <person name="Matassi G."/>
            <person name="Medina M."/>
            <person name="Mochizuki Y."/>
            <person name="Mount S."/>
            <person name="Morishita T."/>
            <person name="Miura S."/>
            <person name="Nakayama A."/>
            <person name="Nishizaka S."/>
            <person name="Nomoto H."/>
            <person name="Ohta F."/>
            <person name="Oishi K."/>
            <person name="Rigoutsos I."/>
            <person name="Sano M."/>
            <person name="Sasaki A."/>
            <person name="Sasakura Y."/>
            <person name="Shoguchi E."/>
            <person name="Shin-i T."/>
            <person name="Spagnuolo A."/>
            <person name="Stainier D."/>
            <person name="Suzuki M.M."/>
            <person name="Tassy O."/>
            <person name="Takatori N."/>
            <person name="Tokuoka M."/>
            <person name="Yagi K."/>
            <person name="Yoshizaki F."/>
            <person name="Wada S."/>
            <person name="Zhang C."/>
            <person name="Hyatt P.D."/>
            <person name="Larimer F."/>
            <person name="Detter C."/>
            <person name="Doggett N."/>
            <person name="Glavina T."/>
            <person name="Hawkins T."/>
            <person name="Richardson P."/>
            <person name="Lucas S."/>
            <person name="Kohara Y."/>
            <person name="Levine M."/>
            <person name="Satoh N."/>
            <person name="Rokhsar D.S."/>
        </authorList>
    </citation>
    <scope>NUCLEOTIDE SEQUENCE [LARGE SCALE GENOMIC DNA]</scope>
</reference>
<dbReference type="Gene3D" id="3.40.50.10140">
    <property type="entry name" value="Toll/interleukin-1 receptor homology (TIR) domain"/>
    <property type="match status" value="1"/>
</dbReference>
<evidence type="ECO:0000256" key="1">
    <source>
        <dbReference type="SAM" id="MobiDB-lite"/>
    </source>
</evidence>
<protein>
    <submittedName>
        <fullName evidence="3">Uncharacterized LOC100182356</fullName>
    </submittedName>
</protein>
<feature type="compositionally biased region" description="Polar residues" evidence="1">
    <location>
        <begin position="368"/>
        <end position="379"/>
    </location>
</feature>
<evidence type="ECO:0000313" key="4">
    <source>
        <dbReference type="Proteomes" id="UP000008144"/>
    </source>
</evidence>
<accession>A0A1W2WHL7</accession>
<dbReference type="HOGENOM" id="CLU_416144_0_0_1"/>
<accession>F6T9Y4</accession>
<proteinExistence type="predicted"/>
<dbReference type="InParanoid" id="F6T9Y4"/>
<dbReference type="SUPFAM" id="SSF52200">
    <property type="entry name" value="Toll/Interleukin receptor TIR domain"/>
    <property type="match status" value="1"/>
</dbReference>
<evidence type="ECO:0000313" key="3">
    <source>
        <dbReference type="Ensembl" id="ENSCINP00000022332.2"/>
    </source>
</evidence>
<dbReference type="KEGG" id="cin:100182356"/>
<dbReference type="Ensembl" id="ENSCINT00000022578.2">
    <property type="protein sequence ID" value="ENSCINP00000022332.2"/>
    <property type="gene ID" value="ENSCING00000011760.2"/>
</dbReference>
<dbReference type="GO" id="GO:0007165">
    <property type="term" value="P:signal transduction"/>
    <property type="evidence" value="ECO:0007669"/>
    <property type="project" value="InterPro"/>
</dbReference>
<dbReference type="OMA" id="HAVVETH"/>
<dbReference type="PROSITE" id="PS50104">
    <property type="entry name" value="TIR"/>
    <property type="match status" value="1"/>
</dbReference>
<dbReference type="RefSeq" id="XP_002128758.1">
    <property type="nucleotide sequence ID" value="XM_002128722.4"/>
</dbReference>
<feature type="region of interest" description="Disordered" evidence="1">
    <location>
        <begin position="344"/>
        <end position="379"/>
    </location>
</feature>
<gene>
    <name evidence="3" type="primary">LOC100182356</name>
</gene>
<sequence>MADSGVGSQHSSTFPSPYHSVGKHREDYFSLPPSTNIHMLNTSSSFMNGRPNSEEKYKQQFTSKGFSHEDFYSDEKGNFPSYSYKQDKHDFGIPSSVSSYRSAEPSSGDVGFQHDVLLIYDPDTDYYQAEELRKAIEPQQLRIFDFAKDCPSGGAQSTFLESAFKTCKYTCIVVTRSFISNFWLKFKTDMAIQDMLQNQHKRYSVVVVVMDLMLKSHDLPLDLQTLTPIFQSSRFFQNKISKAFQGMPFPVPNSGNFSNSFKSVSMQDPTVHAVVETHKPQNFDSLTSWGTLNPQRKERLKSYSPIRNTSSDPEMKRYLSHNDPRVNLCRPQLSDNPEHYLSTIILPSNPPPYSPSFTMDYNHPRRTPSPQREANHQATEPSGGYIQQVLNKQPQSSEQPISAFSSQLRGSRTPREHCDTPPSSVDNGASSPTEYHRMVSITRNSNGARQPTEVDDAVCCDRATYLDAAQHASLPNASCSSFTSNAMNTIQISQTSEERFSPIVIPPAENSPLRVSHFEFSERQVTSNTPPTCNNITPSIGEVEISERELSNFNIPPVHATQTPFVKYSNETTSLSIKNNPPTGPFSVPNSSITRHASLNAKATSKSKRNGCLTPPISTQSAEIQSNSDSDNSTHGSNSSPSGSFRISLSRLTRKFRKH</sequence>
<keyword evidence="4" id="KW-1185">Reference proteome</keyword>
<feature type="compositionally biased region" description="Polar residues" evidence="1">
    <location>
        <begin position="392"/>
        <end position="410"/>
    </location>
</feature>
<feature type="compositionally biased region" description="Polar residues" evidence="1">
    <location>
        <begin position="616"/>
        <end position="625"/>
    </location>
</feature>
<dbReference type="GeneID" id="100182356"/>
<organism evidence="3 4">
    <name type="scientific">Ciona intestinalis</name>
    <name type="common">Transparent sea squirt</name>
    <name type="synonym">Ascidia intestinalis</name>
    <dbReference type="NCBI Taxonomy" id="7719"/>
    <lineage>
        <taxon>Eukaryota</taxon>
        <taxon>Metazoa</taxon>
        <taxon>Chordata</taxon>
        <taxon>Tunicata</taxon>
        <taxon>Ascidiacea</taxon>
        <taxon>Phlebobranchia</taxon>
        <taxon>Cionidae</taxon>
        <taxon>Ciona</taxon>
    </lineage>
</organism>
<feature type="compositionally biased region" description="Polar residues" evidence="1">
    <location>
        <begin position="1"/>
        <end position="15"/>
    </location>
</feature>
<dbReference type="InterPro" id="IPR035897">
    <property type="entry name" value="Toll_tir_struct_dom_sf"/>
</dbReference>
<dbReference type="AlphaFoldDB" id="F6T9Y4"/>
<feature type="region of interest" description="Disordered" evidence="1">
    <location>
        <begin position="392"/>
        <end position="432"/>
    </location>
</feature>
<reference evidence="3" key="4">
    <citation type="submission" date="2025-09" db="UniProtKB">
        <authorList>
            <consortium name="Ensembl"/>
        </authorList>
    </citation>
    <scope>IDENTIFICATION</scope>
</reference>
<reference evidence="3" key="2">
    <citation type="journal article" date="2008" name="Genome Biol.">
        <title>Improved genome assembly and evidence-based global gene model set for the chordate Ciona intestinalis: new insight into intron and operon populations.</title>
        <authorList>
            <person name="Satou Y."/>
            <person name="Mineta K."/>
            <person name="Ogasawara M."/>
            <person name="Sasakura Y."/>
            <person name="Shoguchi E."/>
            <person name="Ueno K."/>
            <person name="Yamada L."/>
            <person name="Matsumoto J."/>
            <person name="Wasserscheid J."/>
            <person name="Dewar K."/>
            <person name="Wiley G.B."/>
            <person name="Macmil S.L."/>
            <person name="Roe B.A."/>
            <person name="Zeller R.W."/>
            <person name="Hastings K.E."/>
            <person name="Lemaire P."/>
            <person name="Lindquist E."/>
            <person name="Endo T."/>
            <person name="Hotta K."/>
            <person name="Inaba K."/>
        </authorList>
    </citation>
    <scope>NUCLEOTIDE SEQUENCE [LARGE SCALE GENOMIC DNA]</scope>
    <source>
        <strain evidence="3">wild type</strain>
    </source>
</reference>
<feature type="domain" description="TIR" evidence="2">
    <location>
        <begin position="112"/>
        <end position="248"/>
    </location>
</feature>
<dbReference type="GeneTree" id="ENSGT00530000068486"/>
<dbReference type="EMBL" id="EAAA01001625">
    <property type="status" value="NOT_ANNOTATED_CDS"/>
    <property type="molecule type" value="Genomic_DNA"/>
</dbReference>
<evidence type="ECO:0000259" key="2">
    <source>
        <dbReference type="PROSITE" id="PS50104"/>
    </source>
</evidence>
<feature type="compositionally biased region" description="Low complexity" evidence="1">
    <location>
        <begin position="626"/>
        <end position="644"/>
    </location>
</feature>
<name>F6T9Y4_CIOIN</name>
<feature type="region of interest" description="Disordered" evidence="1">
    <location>
        <begin position="297"/>
        <end position="319"/>
    </location>
</feature>
<dbReference type="Proteomes" id="UP000008144">
    <property type="component" value="Chromosome 3"/>
</dbReference>
<feature type="compositionally biased region" description="Polar residues" evidence="1">
    <location>
        <begin position="421"/>
        <end position="432"/>
    </location>
</feature>
<feature type="region of interest" description="Disordered" evidence="1">
    <location>
        <begin position="599"/>
        <end position="659"/>
    </location>
</feature>